<sequence>MGAFLDKPKTDKENSQGVAHVSLALHLELSSKFDLLDRFRCSLRY</sequence>
<reference evidence="2" key="1">
    <citation type="submission" date="2017-02" db="UniProtKB">
        <authorList>
            <consortium name="WormBaseParasite"/>
        </authorList>
    </citation>
    <scope>IDENTIFICATION</scope>
</reference>
<dbReference type="AlphaFoldDB" id="A0A0M3HGR8"/>
<evidence type="ECO:0000313" key="2">
    <source>
        <dbReference type="WBParaSite" id="ALUE_0000071301-mRNA-1"/>
    </source>
</evidence>
<protein>
    <submittedName>
        <fullName evidence="2">Uncharacterized protein</fullName>
    </submittedName>
</protein>
<keyword evidence="1" id="KW-1185">Reference proteome</keyword>
<dbReference type="Proteomes" id="UP000036681">
    <property type="component" value="Unplaced"/>
</dbReference>
<name>A0A0M3HGR8_ASCLU</name>
<dbReference type="WBParaSite" id="ALUE_0000071301-mRNA-1">
    <property type="protein sequence ID" value="ALUE_0000071301-mRNA-1"/>
    <property type="gene ID" value="ALUE_0000071301"/>
</dbReference>
<proteinExistence type="predicted"/>
<organism evidence="1 2">
    <name type="scientific">Ascaris lumbricoides</name>
    <name type="common">Giant roundworm</name>
    <dbReference type="NCBI Taxonomy" id="6252"/>
    <lineage>
        <taxon>Eukaryota</taxon>
        <taxon>Metazoa</taxon>
        <taxon>Ecdysozoa</taxon>
        <taxon>Nematoda</taxon>
        <taxon>Chromadorea</taxon>
        <taxon>Rhabditida</taxon>
        <taxon>Spirurina</taxon>
        <taxon>Ascaridomorpha</taxon>
        <taxon>Ascaridoidea</taxon>
        <taxon>Ascarididae</taxon>
        <taxon>Ascaris</taxon>
    </lineage>
</organism>
<evidence type="ECO:0000313" key="1">
    <source>
        <dbReference type="Proteomes" id="UP000036681"/>
    </source>
</evidence>
<accession>A0A0M3HGR8</accession>